<evidence type="ECO:0000313" key="10">
    <source>
        <dbReference type="EMBL" id="KAG6430629.1"/>
    </source>
</evidence>
<feature type="transmembrane region" description="Helical" evidence="8">
    <location>
        <begin position="751"/>
        <end position="768"/>
    </location>
</feature>
<dbReference type="Gene3D" id="1.20.1250.20">
    <property type="entry name" value="MFS general substrate transporter like domains"/>
    <property type="match status" value="1"/>
</dbReference>
<dbReference type="Gene3D" id="3.30.710.10">
    <property type="entry name" value="Potassium Channel Kv1.1, Chain A"/>
    <property type="match status" value="1"/>
</dbReference>
<evidence type="ECO:0000256" key="4">
    <source>
        <dbReference type="ARBA" id="ARBA00022692"/>
    </source>
</evidence>
<keyword evidence="6 8" id="KW-0472">Membrane</keyword>
<evidence type="ECO:0000256" key="2">
    <source>
        <dbReference type="ARBA" id="ARBA00004906"/>
    </source>
</evidence>
<evidence type="ECO:0000256" key="7">
    <source>
        <dbReference type="ARBA" id="ARBA00044504"/>
    </source>
</evidence>
<feature type="transmembrane region" description="Helical" evidence="8">
    <location>
        <begin position="906"/>
        <end position="929"/>
    </location>
</feature>
<evidence type="ECO:0000259" key="9">
    <source>
        <dbReference type="SMART" id="SM00225"/>
    </source>
</evidence>
<evidence type="ECO:0000256" key="8">
    <source>
        <dbReference type="SAM" id="Phobius"/>
    </source>
</evidence>
<evidence type="ECO:0000256" key="1">
    <source>
        <dbReference type="ARBA" id="ARBA00004141"/>
    </source>
</evidence>
<dbReference type="Pfam" id="PF02214">
    <property type="entry name" value="BTB_2"/>
    <property type="match status" value="1"/>
</dbReference>
<dbReference type="AlphaFoldDB" id="A0A8X8YFS6"/>
<dbReference type="InterPro" id="IPR011047">
    <property type="entry name" value="Quinoprotein_ADH-like_sf"/>
</dbReference>
<comment type="pathway">
    <text evidence="2">Protein modification; protein ubiquitination.</text>
</comment>
<evidence type="ECO:0000256" key="6">
    <source>
        <dbReference type="ARBA" id="ARBA00023136"/>
    </source>
</evidence>
<keyword evidence="11" id="KW-1185">Reference proteome</keyword>
<dbReference type="InterPro" id="IPR011333">
    <property type="entry name" value="SKP1/BTB/POZ_sf"/>
</dbReference>
<feature type="transmembrane region" description="Helical" evidence="8">
    <location>
        <begin position="993"/>
        <end position="1017"/>
    </location>
</feature>
<dbReference type="EMBL" id="PNBA02000003">
    <property type="protein sequence ID" value="KAG6430629.1"/>
    <property type="molecule type" value="Genomic_DNA"/>
</dbReference>
<dbReference type="InterPro" id="IPR003131">
    <property type="entry name" value="T1-type_BTB"/>
</dbReference>
<comment type="caution">
    <text evidence="10">The sequence shown here is derived from an EMBL/GenBank/DDBJ whole genome shotgun (WGS) entry which is preliminary data.</text>
</comment>
<dbReference type="InterPro" id="IPR000210">
    <property type="entry name" value="BTB/POZ_dom"/>
</dbReference>
<dbReference type="Pfam" id="PF25279">
    <property type="entry name" value="Beta_prop_At2g24240"/>
    <property type="match status" value="1"/>
</dbReference>
<dbReference type="InterPro" id="IPR057441">
    <property type="entry name" value="Beta_prop_At2g24240"/>
</dbReference>
<reference evidence="10" key="1">
    <citation type="submission" date="2018-01" db="EMBL/GenBank/DDBJ databases">
        <authorList>
            <person name="Mao J.F."/>
        </authorList>
    </citation>
    <scope>NUCLEOTIDE SEQUENCE</scope>
    <source>
        <strain evidence="10">Huo1</strain>
        <tissue evidence="10">Leaf</tissue>
    </source>
</reference>
<name>A0A8X8YFS6_SALSN</name>
<comment type="similarity">
    <text evidence="7">Belongs to the major facilitator superfamily. Phosphate:H(+) symporter (TC 2.A.1.9) family.</text>
</comment>
<feature type="transmembrane region" description="Helical" evidence="8">
    <location>
        <begin position="693"/>
        <end position="714"/>
    </location>
</feature>
<feature type="transmembrane region" description="Helical" evidence="8">
    <location>
        <begin position="569"/>
        <end position="589"/>
    </location>
</feature>
<feature type="transmembrane region" description="Helical" evidence="8">
    <location>
        <begin position="837"/>
        <end position="856"/>
    </location>
</feature>
<comment type="similarity">
    <text evidence="3">Belongs to the major facilitator superfamily. Proton-dependent oligopeptide transporter (POT/PTR) (TC 2.A.17) family.</text>
</comment>
<dbReference type="SUPFAM" id="SSF54695">
    <property type="entry name" value="POZ domain"/>
    <property type="match status" value="1"/>
</dbReference>
<evidence type="ECO:0000256" key="5">
    <source>
        <dbReference type="ARBA" id="ARBA00022989"/>
    </source>
</evidence>
<dbReference type="SUPFAM" id="SSF103473">
    <property type="entry name" value="MFS general substrate transporter"/>
    <property type="match status" value="1"/>
</dbReference>
<reference evidence="10" key="2">
    <citation type="submission" date="2020-08" db="EMBL/GenBank/DDBJ databases">
        <title>Plant Genome Project.</title>
        <authorList>
            <person name="Zhang R.-G."/>
        </authorList>
    </citation>
    <scope>NUCLEOTIDE SEQUENCE</scope>
    <source>
        <strain evidence="10">Huo1</strain>
        <tissue evidence="10">Leaf</tissue>
    </source>
</reference>
<evidence type="ECO:0000313" key="11">
    <source>
        <dbReference type="Proteomes" id="UP000298416"/>
    </source>
</evidence>
<feature type="domain" description="BTB" evidence="9">
    <location>
        <begin position="12"/>
        <end position="109"/>
    </location>
</feature>
<feature type="transmembrane region" description="Helical" evidence="8">
    <location>
        <begin position="595"/>
        <end position="621"/>
    </location>
</feature>
<dbReference type="GO" id="GO:0051260">
    <property type="term" value="P:protein homooligomerization"/>
    <property type="evidence" value="ECO:0007669"/>
    <property type="project" value="InterPro"/>
</dbReference>
<dbReference type="GO" id="GO:0022857">
    <property type="term" value="F:transmembrane transporter activity"/>
    <property type="evidence" value="ECO:0007669"/>
    <property type="project" value="InterPro"/>
</dbReference>
<proteinExistence type="inferred from homology"/>
<protein>
    <recommendedName>
        <fullName evidence="9">BTB domain-containing protein</fullName>
    </recommendedName>
</protein>
<dbReference type="GO" id="GO:0016020">
    <property type="term" value="C:membrane"/>
    <property type="evidence" value="ECO:0007669"/>
    <property type="project" value="UniProtKB-SubCell"/>
</dbReference>
<dbReference type="Pfam" id="PF00854">
    <property type="entry name" value="PTR2"/>
    <property type="match status" value="1"/>
</dbReference>
<feature type="transmembrane region" description="Helical" evidence="8">
    <location>
        <begin position="642"/>
        <end position="665"/>
    </location>
</feature>
<dbReference type="Proteomes" id="UP000298416">
    <property type="component" value="Unassembled WGS sequence"/>
</dbReference>
<organism evidence="10">
    <name type="scientific">Salvia splendens</name>
    <name type="common">Scarlet sage</name>
    <dbReference type="NCBI Taxonomy" id="180675"/>
    <lineage>
        <taxon>Eukaryota</taxon>
        <taxon>Viridiplantae</taxon>
        <taxon>Streptophyta</taxon>
        <taxon>Embryophyta</taxon>
        <taxon>Tracheophyta</taxon>
        <taxon>Spermatophyta</taxon>
        <taxon>Magnoliopsida</taxon>
        <taxon>eudicotyledons</taxon>
        <taxon>Gunneridae</taxon>
        <taxon>Pentapetalae</taxon>
        <taxon>asterids</taxon>
        <taxon>lamiids</taxon>
        <taxon>Lamiales</taxon>
        <taxon>Lamiaceae</taxon>
        <taxon>Nepetoideae</taxon>
        <taxon>Mentheae</taxon>
        <taxon>Salviinae</taxon>
        <taxon>Salvia</taxon>
        <taxon>Salvia subgen. Calosphace</taxon>
        <taxon>core Calosphace</taxon>
    </lineage>
</organism>
<dbReference type="InterPro" id="IPR036259">
    <property type="entry name" value="MFS_trans_sf"/>
</dbReference>
<evidence type="ECO:0000256" key="3">
    <source>
        <dbReference type="ARBA" id="ARBA00005982"/>
    </source>
</evidence>
<keyword evidence="5 8" id="KW-1133">Transmembrane helix</keyword>
<gene>
    <name evidence="10" type="ORF">SASPL_108701</name>
</gene>
<dbReference type="InterPro" id="IPR000109">
    <property type="entry name" value="POT_fam"/>
</dbReference>
<accession>A0A8X8YFS6</accession>
<keyword evidence="4 8" id="KW-0812">Transmembrane</keyword>
<feature type="transmembrane region" description="Helical" evidence="8">
    <location>
        <begin position="721"/>
        <end position="745"/>
    </location>
</feature>
<dbReference type="PANTHER" id="PTHR11654">
    <property type="entry name" value="OLIGOPEPTIDE TRANSPORTER-RELATED"/>
    <property type="match status" value="1"/>
</dbReference>
<comment type="subcellular location">
    <subcellularLocation>
        <location evidence="1">Membrane</location>
        <topology evidence="1">Multi-pass membrane protein</topology>
    </subcellularLocation>
</comment>
<dbReference type="SMART" id="SM00225">
    <property type="entry name" value="BTB"/>
    <property type="match status" value="1"/>
</dbReference>
<sequence>MNGRNPAAASGDRIKLNVGGKLFETTFSTLRSGGPDSLLFALSNRSAHDPVFIDRDPEIFSVLLSLLRSNRLPSTAKRFSNQELIDEALYFGIESQLRSALAPSRIHGIDASLLTTVKPSYDGVVSDFNAVESDGSLWAAHGGQITVYDWNLSHTATARTHFDFINSVRRIQSDIAAIGSLQGSGLHFYNMANGRRVHSIDWVDPSDVRVYKARVHAITDSVDSVFASYDCHHGENCVLMIDKSTMKISSEIGRMPGNSAKYMVPTKLTHVSHLGLLVGSSIASGAFGYSGYIRLWDPRTHDVVWETFEPGSGRSSRFGDSLADVDVDLDELALFKICSKSGDLAMADLRKLTDDPWLYLKEKNSSLRDVGRSGGGSFAIHCYRKQAFVGRDGELEVWSRVEENVDEEMYRRNYIDKVEDSERGVIKKIEGGGDRLFVTREDVEGIESDCKCSFIMPALLEQTPANHVSGDGHLERDILRVLLILKMNYPKIKGSLITKSIDNMYFWEALHHSEGCGAVRLPLQAGAWWGFEGGGIVLLWVDILAMYAMYMMMAYLTNVWKLGFTRAAAIVNVFWGVTTILPLPLAFLAETITGNYWMLLLSSFSYSAGLGFLAMSTPPVLGRTMGRCREYNPECIGQGQRILFYTALPLIAFGMSGHMTCWNSFMAEQFIRVEGEVEDEDEFDNAERTFWKFFYSVLATIVLTFVAVLGLPYIKPWSVRFGIPAICTLVATLLFFSGSCSYKYFPPLGSPLTVFFRVFVAAVSKLFYRIPRDPKELFEVNHPQLYVIPHTKSLRCLDKAAVVMPTKPLEEQAENPWRLCTVTEVEETKTIIRMIPVWMTFILCGVVNAIGFTYFVEQLDHLDHKVGRLKLPSVALLWLFDQTQNQIAKLYGMLANRLAQSGSIKFAPPLGIAVSMILAILCCITAAKVEDRRLRVVQRHGLVEKPDETVPMTMFWLLPQFVLLGASTGIFNYSALCFFVDQSPVSTRRYLPFMISAVFGVGILGSVVSVFVAGKVSERGGKRNWFQHDLNGSRLDKYYWSLAWLMAVNLVVFVVVAIFYRYKESELQDLGGGDFGGIDEGYDENSKCCCCLC</sequence>
<dbReference type="SUPFAM" id="SSF50998">
    <property type="entry name" value="Quinoprotein alcohol dehydrogenase-like"/>
    <property type="match status" value="1"/>
</dbReference>
<feature type="transmembrane region" description="Helical" evidence="8">
    <location>
        <begin position="1038"/>
        <end position="1060"/>
    </location>
</feature>
<feature type="transmembrane region" description="Helical" evidence="8">
    <location>
        <begin position="950"/>
        <end position="973"/>
    </location>
</feature>